<accession>A0A2T0TQY3</accession>
<keyword evidence="1" id="KW-0732">Signal</keyword>
<evidence type="ECO:0000313" key="2">
    <source>
        <dbReference type="EMBL" id="PRY48033.1"/>
    </source>
</evidence>
<sequence>MNIYMVRNSLLSLIVFLSINARAQISINPGVDTSGVEVQKALAFYKSYLASFNGKSLPDFSKYWTAEELKERKVPDQIIYAINESPLYSWMKKGTVLYIKPKPNYIHFKTQFSYADSSNNIATMAITNSYVAFDKDKPYFVSPIKINIAAWKQNKVRNITFHYPPYHKFNAKRADSLVADVIMLEKEWNLKPIDIKYYLANTKDELDELRGFDFVVGMGNKDKPGGISDDIDNQVYCGGLGENYFHEVVHVYLNRLHPQSPLIEGLAVFYGGSMGRPVSWHLKRVNQYLEQHPEVDLNNLEDFWYTDPYTNPGSAIHGMICHLIYDKGGFQALKKAMTYTALEDIFEKELHVAKGEWNRYLRAAIARYC</sequence>
<feature type="chain" id="PRO_5015774128" description="Peptidase MA superfamily protein" evidence="1">
    <location>
        <begin position="24"/>
        <end position="369"/>
    </location>
</feature>
<keyword evidence="3" id="KW-1185">Reference proteome</keyword>
<evidence type="ECO:0000313" key="3">
    <source>
        <dbReference type="Proteomes" id="UP000238034"/>
    </source>
</evidence>
<reference evidence="2 3" key="1">
    <citation type="submission" date="2018-03" db="EMBL/GenBank/DDBJ databases">
        <title>Genomic Encyclopedia of Type Strains, Phase III (KMG-III): the genomes of soil and plant-associated and newly described type strains.</title>
        <authorList>
            <person name="Whitman W."/>
        </authorList>
    </citation>
    <scope>NUCLEOTIDE SEQUENCE [LARGE SCALE GENOMIC DNA]</scope>
    <source>
        <strain evidence="2 3">CGMCC 1.9313</strain>
    </source>
</reference>
<dbReference type="Proteomes" id="UP000238034">
    <property type="component" value="Unassembled WGS sequence"/>
</dbReference>
<evidence type="ECO:0008006" key="4">
    <source>
        <dbReference type="Google" id="ProtNLM"/>
    </source>
</evidence>
<dbReference type="AlphaFoldDB" id="A0A2T0TQY3"/>
<evidence type="ECO:0000256" key="1">
    <source>
        <dbReference type="SAM" id="SignalP"/>
    </source>
</evidence>
<dbReference type="OrthoDB" id="788362at2"/>
<dbReference type="RefSeq" id="WP_106295670.1">
    <property type="nucleotide sequence ID" value="NZ_PVTH01000017.1"/>
</dbReference>
<proteinExistence type="predicted"/>
<organism evidence="2 3">
    <name type="scientific">Arcticibacter pallidicorallinus</name>
    <dbReference type="NCBI Taxonomy" id="1259464"/>
    <lineage>
        <taxon>Bacteria</taxon>
        <taxon>Pseudomonadati</taxon>
        <taxon>Bacteroidota</taxon>
        <taxon>Sphingobacteriia</taxon>
        <taxon>Sphingobacteriales</taxon>
        <taxon>Sphingobacteriaceae</taxon>
        <taxon>Arcticibacter</taxon>
    </lineage>
</organism>
<comment type="caution">
    <text evidence="2">The sequence shown here is derived from an EMBL/GenBank/DDBJ whole genome shotgun (WGS) entry which is preliminary data.</text>
</comment>
<gene>
    <name evidence="2" type="ORF">B0I27_11720</name>
</gene>
<feature type="signal peptide" evidence="1">
    <location>
        <begin position="1"/>
        <end position="23"/>
    </location>
</feature>
<dbReference type="EMBL" id="PVTH01000017">
    <property type="protein sequence ID" value="PRY48033.1"/>
    <property type="molecule type" value="Genomic_DNA"/>
</dbReference>
<protein>
    <recommendedName>
        <fullName evidence="4">Peptidase MA superfamily protein</fullName>
    </recommendedName>
</protein>
<name>A0A2T0TQY3_9SPHI</name>